<keyword evidence="2" id="KW-1185">Reference proteome</keyword>
<dbReference type="EMBL" id="ML769514">
    <property type="protein sequence ID" value="KAE9396382.1"/>
    <property type="molecule type" value="Genomic_DNA"/>
</dbReference>
<dbReference type="AlphaFoldDB" id="A0A6A4HDF8"/>
<proteinExistence type="predicted"/>
<gene>
    <name evidence="1" type="ORF">BT96DRAFT_824710</name>
</gene>
<organism evidence="1 2">
    <name type="scientific">Gymnopus androsaceus JB14</name>
    <dbReference type="NCBI Taxonomy" id="1447944"/>
    <lineage>
        <taxon>Eukaryota</taxon>
        <taxon>Fungi</taxon>
        <taxon>Dikarya</taxon>
        <taxon>Basidiomycota</taxon>
        <taxon>Agaricomycotina</taxon>
        <taxon>Agaricomycetes</taxon>
        <taxon>Agaricomycetidae</taxon>
        <taxon>Agaricales</taxon>
        <taxon>Marasmiineae</taxon>
        <taxon>Omphalotaceae</taxon>
        <taxon>Gymnopus</taxon>
    </lineage>
</organism>
<evidence type="ECO:0000313" key="1">
    <source>
        <dbReference type="EMBL" id="KAE9396382.1"/>
    </source>
</evidence>
<name>A0A6A4HDF8_9AGAR</name>
<accession>A0A6A4HDF8</accession>
<protein>
    <submittedName>
        <fullName evidence="1">Uncharacterized protein</fullName>
    </submittedName>
</protein>
<sequence>MHENGRAPPCSVSHSTVQRLCEGGISKSALNASKGWLTNSEARLIVDYCLEMANCGFPLSHEQIKMEVDTILRARLGDAFPEHGIGKQWTYCFVEKHRKEL</sequence>
<dbReference type="Proteomes" id="UP000799118">
    <property type="component" value="Unassembled WGS sequence"/>
</dbReference>
<dbReference type="OrthoDB" id="2668963at2759"/>
<evidence type="ECO:0000313" key="2">
    <source>
        <dbReference type="Proteomes" id="UP000799118"/>
    </source>
</evidence>
<reference evidence="1" key="1">
    <citation type="journal article" date="2019" name="Environ. Microbiol.">
        <title>Fungal ecological strategies reflected in gene transcription - a case study of two litter decomposers.</title>
        <authorList>
            <person name="Barbi F."/>
            <person name="Kohler A."/>
            <person name="Barry K."/>
            <person name="Baskaran P."/>
            <person name="Daum C."/>
            <person name="Fauchery L."/>
            <person name="Ihrmark K."/>
            <person name="Kuo A."/>
            <person name="LaButti K."/>
            <person name="Lipzen A."/>
            <person name="Morin E."/>
            <person name="Grigoriev I.V."/>
            <person name="Henrissat B."/>
            <person name="Lindahl B."/>
            <person name="Martin F."/>
        </authorList>
    </citation>
    <scope>NUCLEOTIDE SEQUENCE</scope>
    <source>
        <strain evidence="1">JB14</strain>
    </source>
</reference>
<feature type="non-terminal residue" evidence="1">
    <location>
        <position position="101"/>
    </location>
</feature>